<evidence type="ECO:0000313" key="1">
    <source>
        <dbReference type="EMBL" id="GFU09655.1"/>
    </source>
</evidence>
<organism evidence="1 2">
    <name type="scientific">Nephila pilipes</name>
    <name type="common">Giant wood spider</name>
    <name type="synonym">Nephila maculata</name>
    <dbReference type="NCBI Taxonomy" id="299642"/>
    <lineage>
        <taxon>Eukaryota</taxon>
        <taxon>Metazoa</taxon>
        <taxon>Ecdysozoa</taxon>
        <taxon>Arthropoda</taxon>
        <taxon>Chelicerata</taxon>
        <taxon>Arachnida</taxon>
        <taxon>Araneae</taxon>
        <taxon>Araneomorphae</taxon>
        <taxon>Entelegynae</taxon>
        <taxon>Araneoidea</taxon>
        <taxon>Nephilidae</taxon>
        <taxon>Nephila</taxon>
    </lineage>
</organism>
<dbReference type="Proteomes" id="UP000887013">
    <property type="component" value="Unassembled WGS sequence"/>
</dbReference>
<proteinExistence type="predicted"/>
<dbReference type="AlphaFoldDB" id="A0A8X6Q6T3"/>
<name>A0A8X6Q6T3_NEPPI</name>
<reference evidence="1" key="1">
    <citation type="submission" date="2020-08" db="EMBL/GenBank/DDBJ databases">
        <title>Multicomponent nature underlies the extraordinary mechanical properties of spider dragline silk.</title>
        <authorList>
            <person name="Kono N."/>
            <person name="Nakamura H."/>
            <person name="Mori M."/>
            <person name="Yoshida Y."/>
            <person name="Ohtoshi R."/>
            <person name="Malay A.D."/>
            <person name="Moran D.A.P."/>
            <person name="Tomita M."/>
            <person name="Numata K."/>
            <person name="Arakawa K."/>
        </authorList>
    </citation>
    <scope>NUCLEOTIDE SEQUENCE</scope>
</reference>
<accession>A0A8X6Q6T3</accession>
<sequence length="104" mass="12289">MGTQNPRRMLRNALRFFSGVASPGCSQKLRSQKRDSDILSGCSRFFPASHPRANTWISKKLWLYFFWRFLVRRRFFLEDLHFMSIVRERGASGEIPTKETFIGR</sequence>
<evidence type="ECO:0000313" key="2">
    <source>
        <dbReference type="Proteomes" id="UP000887013"/>
    </source>
</evidence>
<protein>
    <submittedName>
        <fullName evidence="1">Uncharacterized protein</fullName>
    </submittedName>
</protein>
<comment type="caution">
    <text evidence="1">The sequence shown here is derived from an EMBL/GenBank/DDBJ whole genome shotgun (WGS) entry which is preliminary data.</text>
</comment>
<dbReference type="EMBL" id="BMAW01078111">
    <property type="protein sequence ID" value="GFU09655.1"/>
    <property type="molecule type" value="Genomic_DNA"/>
</dbReference>
<gene>
    <name evidence="1" type="ORF">NPIL_243681</name>
</gene>
<keyword evidence="2" id="KW-1185">Reference proteome</keyword>